<evidence type="ECO:0000256" key="20">
    <source>
        <dbReference type="SAM" id="Phobius"/>
    </source>
</evidence>
<keyword evidence="5" id="KW-0633">Potassium transport</keyword>
<gene>
    <name evidence="21" type="ORF">E2I00_014367</name>
</gene>
<keyword evidence="7" id="KW-0631">Potassium channel</keyword>
<evidence type="ECO:0000256" key="10">
    <source>
        <dbReference type="ARBA" id="ARBA00022989"/>
    </source>
</evidence>
<comment type="subcellular location">
    <subcellularLocation>
        <location evidence="14">Apical cell membrane</location>
        <topology evidence="14">Single-pass membrane protein</topology>
    </subcellularLocation>
    <subcellularLocation>
        <location evidence="1">Cell membrane</location>
        <topology evidence="1">Single-pass type I membrane protein</topology>
    </subcellularLocation>
</comment>
<evidence type="ECO:0000256" key="8">
    <source>
        <dbReference type="ARBA" id="ARBA00022882"/>
    </source>
</evidence>
<keyword evidence="13" id="KW-0407">Ion channel</keyword>
<evidence type="ECO:0000256" key="18">
    <source>
        <dbReference type="ARBA" id="ARBA00042937"/>
    </source>
</evidence>
<dbReference type="InterPro" id="IPR005425">
    <property type="entry name" value="K_chnl_volt-dep_bsu_KCNE2"/>
</dbReference>
<sequence length="218" mass="24733">MPEVGRAWGGAEAGMQGRGVGIGFKVLSENDLTPSFLQIPAIVVLVSLMGTRERYSSDALRMYQCLRNSLREHQVPDHGLQREQTPGGVVKQEGNMPTPSNLTQTLEYVFKRIFVTYMDNWRRNTTAEQEALQARVDAENFYYVILYLMVMIGMFSFIVVAILVSTVKSKRQEHSNDPYHQYIVEDWQEKYKSQILNLGEPRATIHENTGAAGLKMSP</sequence>
<evidence type="ECO:0000256" key="12">
    <source>
        <dbReference type="ARBA" id="ARBA00023136"/>
    </source>
</evidence>
<evidence type="ECO:0000313" key="22">
    <source>
        <dbReference type="Proteomes" id="UP000437017"/>
    </source>
</evidence>
<dbReference type="Pfam" id="PF02060">
    <property type="entry name" value="ISK_Channel"/>
    <property type="match status" value="1"/>
</dbReference>
<dbReference type="InterPro" id="IPR000369">
    <property type="entry name" value="K_chnl_KCNE"/>
</dbReference>
<dbReference type="PANTHER" id="PTHR15282:SF8">
    <property type="entry name" value="POTASSIUM VOLTAGE-GATED CHANNEL SUBFAMILY E MEMBER 2"/>
    <property type="match status" value="1"/>
</dbReference>
<evidence type="ECO:0000256" key="9">
    <source>
        <dbReference type="ARBA" id="ARBA00022958"/>
    </source>
</evidence>
<evidence type="ECO:0000256" key="6">
    <source>
        <dbReference type="ARBA" id="ARBA00022692"/>
    </source>
</evidence>
<name>A0A643CB40_BALPH</name>
<dbReference type="OrthoDB" id="9267127at2759"/>
<evidence type="ECO:0000256" key="3">
    <source>
        <dbReference type="ARBA" id="ARBA00022448"/>
    </source>
</evidence>
<keyword evidence="4" id="KW-1003">Cell membrane</keyword>
<keyword evidence="11" id="KW-0406">Ion transport</keyword>
<keyword evidence="10 20" id="KW-1133">Transmembrane helix</keyword>
<reference evidence="21 22" key="1">
    <citation type="journal article" date="2019" name="PLoS ONE">
        <title>Genomic analyses reveal an absence of contemporary introgressive admixture between fin whales and blue whales, despite known hybrids.</title>
        <authorList>
            <person name="Westbury M.V."/>
            <person name="Petersen B."/>
            <person name="Lorenzen E.D."/>
        </authorList>
    </citation>
    <scope>NUCLEOTIDE SEQUENCE [LARGE SCALE GENOMIC DNA]</scope>
    <source>
        <strain evidence="21">FinWhale-01</strain>
    </source>
</reference>
<protein>
    <recommendedName>
        <fullName evidence="15">Potassium voltage-gated channel subfamily E member 2</fullName>
    </recommendedName>
    <alternativeName>
        <fullName evidence="16">MinK-related peptide 1</fullName>
    </alternativeName>
    <alternativeName>
        <fullName evidence="17">Minimum potassium ion channel-related peptide 1</fullName>
    </alternativeName>
    <alternativeName>
        <fullName evidence="18">Potassium channel subunit beta MiRP1</fullName>
    </alternativeName>
</protein>
<dbReference type="AlphaFoldDB" id="A0A643CB40"/>
<dbReference type="GO" id="GO:0015459">
    <property type="term" value="F:potassium channel regulator activity"/>
    <property type="evidence" value="ECO:0007669"/>
    <property type="project" value="TreeGrafter"/>
</dbReference>
<evidence type="ECO:0000256" key="13">
    <source>
        <dbReference type="ARBA" id="ARBA00023303"/>
    </source>
</evidence>
<keyword evidence="12 20" id="KW-0472">Membrane</keyword>
<evidence type="ECO:0000256" key="14">
    <source>
        <dbReference type="ARBA" id="ARBA00037861"/>
    </source>
</evidence>
<evidence type="ECO:0000256" key="5">
    <source>
        <dbReference type="ARBA" id="ARBA00022538"/>
    </source>
</evidence>
<dbReference type="GO" id="GO:0016324">
    <property type="term" value="C:apical plasma membrane"/>
    <property type="evidence" value="ECO:0007669"/>
    <property type="project" value="UniProtKB-SubCell"/>
</dbReference>
<evidence type="ECO:0000256" key="4">
    <source>
        <dbReference type="ARBA" id="ARBA00022475"/>
    </source>
</evidence>
<dbReference type="GO" id="GO:0044325">
    <property type="term" value="F:transmembrane transporter binding"/>
    <property type="evidence" value="ECO:0007669"/>
    <property type="project" value="TreeGrafter"/>
</dbReference>
<organism evidence="21 22">
    <name type="scientific">Balaenoptera physalus</name>
    <name type="common">Fin whale</name>
    <name type="synonym">Balaena physalus</name>
    <dbReference type="NCBI Taxonomy" id="9770"/>
    <lineage>
        <taxon>Eukaryota</taxon>
        <taxon>Metazoa</taxon>
        <taxon>Chordata</taxon>
        <taxon>Craniata</taxon>
        <taxon>Vertebrata</taxon>
        <taxon>Euteleostomi</taxon>
        <taxon>Mammalia</taxon>
        <taxon>Eutheria</taxon>
        <taxon>Laurasiatheria</taxon>
        <taxon>Artiodactyla</taxon>
        <taxon>Whippomorpha</taxon>
        <taxon>Cetacea</taxon>
        <taxon>Mysticeti</taxon>
        <taxon>Balaenopteridae</taxon>
        <taxon>Balaenoptera</taxon>
    </lineage>
</organism>
<dbReference type="GO" id="GO:0060307">
    <property type="term" value="P:regulation of ventricular cardiac muscle cell membrane repolarization"/>
    <property type="evidence" value="ECO:0007669"/>
    <property type="project" value="TreeGrafter"/>
</dbReference>
<dbReference type="GO" id="GO:0086091">
    <property type="term" value="P:regulation of heart rate by cardiac conduction"/>
    <property type="evidence" value="ECO:0007669"/>
    <property type="project" value="TreeGrafter"/>
</dbReference>
<dbReference type="GO" id="GO:0005251">
    <property type="term" value="F:delayed rectifier potassium channel activity"/>
    <property type="evidence" value="ECO:0007669"/>
    <property type="project" value="TreeGrafter"/>
</dbReference>
<evidence type="ECO:0000256" key="17">
    <source>
        <dbReference type="ARBA" id="ARBA00042904"/>
    </source>
</evidence>
<dbReference type="EMBL" id="SGJD01002001">
    <property type="protein sequence ID" value="KAB0397360.1"/>
    <property type="molecule type" value="Genomic_DNA"/>
</dbReference>
<evidence type="ECO:0000256" key="15">
    <source>
        <dbReference type="ARBA" id="ARBA00039513"/>
    </source>
</evidence>
<feature type="transmembrane region" description="Helical" evidence="20">
    <location>
        <begin position="141"/>
        <end position="164"/>
    </location>
</feature>
<keyword evidence="3" id="KW-0813">Transport</keyword>
<dbReference type="GO" id="GO:0097623">
    <property type="term" value="P:potassium ion export across plasma membrane"/>
    <property type="evidence" value="ECO:0007669"/>
    <property type="project" value="TreeGrafter"/>
</dbReference>
<evidence type="ECO:0000256" key="1">
    <source>
        <dbReference type="ARBA" id="ARBA00004251"/>
    </source>
</evidence>
<accession>A0A643CB40</accession>
<comment type="similarity">
    <text evidence="2">Belongs to the potassium channel KCNE family.</text>
</comment>
<evidence type="ECO:0000256" key="19">
    <source>
        <dbReference type="SAM" id="MobiDB-lite"/>
    </source>
</evidence>
<evidence type="ECO:0000256" key="2">
    <source>
        <dbReference type="ARBA" id="ARBA00005688"/>
    </source>
</evidence>
<evidence type="ECO:0000256" key="16">
    <source>
        <dbReference type="ARBA" id="ARBA00041657"/>
    </source>
</evidence>
<dbReference type="Proteomes" id="UP000437017">
    <property type="component" value="Unassembled WGS sequence"/>
</dbReference>
<evidence type="ECO:0000313" key="21">
    <source>
        <dbReference type="EMBL" id="KAB0397360.1"/>
    </source>
</evidence>
<keyword evidence="22" id="KW-1185">Reference proteome</keyword>
<feature type="region of interest" description="Disordered" evidence="19">
    <location>
        <begin position="76"/>
        <end position="96"/>
    </location>
</feature>
<evidence type="ECO:0000256" key="7">
    <source>
        <dbReference type="ARBA" id="ARBA00022826"/>
    </source>
</evidence>
<evidence type="ECO:0000256" key="11">
    <source>
        <dbReference type="ARBA" id="ARBA00023065"/>
    </source>
</evidence>
<dbReference type="GO" id="GO:0008076">
    <property type="term" value="C:voltage-gated potassium channel complex"/>
    <property type="evidence" value="ECO:0007669"/>
    <property type="project" value="TreeGrafter"/>
</dbReference>
<comment type="caution">
    <text evidence="21">The sequence shown here is derived from an EMBL/GenBank/DDBJ whole genome shotgun (WGS) entry which is preliminary data.</text>
</comment>
<keyword evidence="8" id="KW-0851">Voltage-gated channel</keyword>
<dbReference type="GO" id="GO:1902282">
    <property type="term" value="F:voltage-gated potassium channel activity involved in ventricular cardiac muscle cell action potential repolarization"/>
    <property type="evidence" value="ECO:0007669"/>
    <property type="project" value="TreeGrafter"/>
</dbReference>
<dbReference type="PANTHER" id="PTHR15282">
    <property type="entry name" value="POTASSIUM VOLTAGE-GATED CHANNEL SUBFAMILY E MEMBER 1, 3"/>
    <property type="match status" value="1"/>
</dbReference>
<keyword evidence="9" id="KW-0630">Potassium</keyword>
<dbReference type="PRINTS" id="PR01605">
    <property type="entry name" value="KCNE2CHANNEL"/>
</dbReference>
<keyword evidence="6 20" id="KW-0812">Transmembrane</keyword>
<proteinExistence type="inferred from homology"/>